<feature type="domain" description="GIY-YIG" evidence="2">
    <location>
        <begin position="12"/>
        <end position="91"/>
    </location>
</feature>
<dbReference type="Pfam" id="PF02151">
    <property type="entry name" value="UVR"/>
    <property type="match status" value="1"/>
</dbReference>
<sequence>MDIKEKVQSLPLTPGVYVMKDAHGSIIYIGKSKSLRKRVQSYFYNSQSHAPKIKRLVHHVKDLEIIQTDTEFEAFLLECSLIHKYKPMYNRKMKNPMAYTYIAVPVSDGLRRVEITNSPAFAKDRVVFGPYTANRSTVDKAIQRIQECFKIACNQTSAGAATPCLNYSLGLCLGMCLGGDGLHKYNELMMQFIGLLEGSDTSLYEEMEQQMTAASERFDFEMAAKFRDGIKSVHFLLHKEKVIGFVEENRNIAIYEYMNDETIKLFLIKRSAVLFSGKFHVDGSDIKQLQEEIKELILAYFKLDQTAYTAEVGRDEIDEAQIIYSYLQDNASHYLMIPDEWLDLEKQVEFNQELASWLRLRDQDEEEHE</sequence>
<proteinExistence type="predicted"/>
<dbReference type="Proteomes" id="UP001344632">
    <property type="component" value="Unassembled WGS sequence"/>
</dbReference>
<dbReference type="CDD" id="cd10434">
    <property type="entry name" value="GIY-YIG_UvrC_Cho"/>
    <property type="match status" value="1"/>
</dbReference>
<dbReference type="SUPFAM" id="SSF46600">
    <property type="entry name" value="C-terminal UvrC-binding domain of UvrB"/>
    <property type="match status" value="1"/>
</dbReference>
<gene>
    <name evidence="3" type="ORF">P4H66_23925</name>
</gene>
<dbReference type="InterPro" id="IPR001943">
    <property type="entry name" value="UVR_dom"/>
</dbReference>
<dbReference type="SMART" id="SM00465">
    <property type="entry name" value="GIYc"/>
    <property type="match status" value="1"/>
</dbReference>
<dbReference type="InterPro" id="IPR050066">
    <property type="entry name" value="UvrABC_protein_C"/>
</dbReference>
<dbReference type="InterPro" id="IPR047296">
    <property type="entry name" value="GIY-YIG_UvrC_Cho"/>
</dbReference>
<dbReference type="InterPro" id="IPR036876">
    <property type="entry name" value="UVR_dom_sf"/>
</dbReference>
<dbReference type="SUPFAM" id="SSF82771">
    <property type="entry name" value="GIY-YIG endonuclease"/>
    <property type="match status" value="1"/>
</dbReference>
<evidence type="ECO:0000259" key="1">
    <source>
        <dbReference type="PROSITE" id="PS50151"/>
    </source>
</evidence>
<dbReference type="InterPro" id="IPR035901">
    <property type="entry name" value="GIY-YIG_endonuc_sf"/>
</dbReference>
<dbReference type="PANTHER" id="PTHR30562">
    <property type="entry name" value="UVRC/OXIDOREDUCTASE"/>
    <property type="match status" value="1"/>
</dbReference>
<evidence type="ECO:0000259" key="2">
    <source>
        <dbReference type="PROSITE" id="PS50164"/>
    </source>
</evidence>
<dbReference type="RefSeq" id="WP_326090624.1">
    <property type="nucleotide sequence ID" value="NZ_JARLKZ010000020.1"/>
</dbReference>
<name>A0ABU6GU10_9BACL</name>
<evidence type="ECO:0000313" key="4">
    <source>
        <dbReference type="Proteomes" id="UP001344632"/>
    </source>
</evidence>
<accession>A0ABU6GU10</accession>
<organism evidence="3 4">
    <name type="scientific">Paenibacillus dokdonensis</name>
    <dbReference type="NCBI Taxonomy" id="2567944"/>
    <lineage>
        <taxon>Bacteria</taxon>
        <taxon>Bacillati</taxon>
        <taxon>Bacillota</taxon>
        <taxon>Bacilli</taxon>
        <taxon>Bacillales</taxon>
        <taxon>Paenibacillaceae</taxon>
        <taxon>Paenibacillus</taxon>
    </lineage>
</organism>
<dbReference type="PROSITE" id="PS50164">
    <property type="entry name" value="GIY_YIG"/>
    <property type="match status" value="1"/>
</dbReference>
<keyword evidence="4" id="KW-1185">Reference proteome</keyword>
<reference evidence="3 4" key="1">
    <citation type="submission" date="2023-03" db="EMBL/GenBank/DDBJ databases">
        <title>Bacillus Genome Sequencing.</title>
        <authorList>
            <person name="Dunlap C."/>
        </authorList>
    </citation>
    <scope>NUCLEOTIDE SEQUENCE [LARGE SCALE GENOMIC DNA]</scope>
    <source>
        <strain evidence="3 4">BD-525</strain>
    </source>
</reference>
<dbReference type="Gene3D" id="3.40.1440.10">
    <property type="entry name" value="GIY-YIG endonuclease"/>
    <property type="match status" value="1"/>
</dbReference>
<protein>
    <submittedName>
        <fullName evidence="3">GIY-YIG nuclease family protein</fullName>
    </submittedName>
</protein>
<comment type="caution">
    <text evidence="3">The sequence shown here is derived from an EMBL/GenBank/DDBJ whole genome shotgun (WGS) entry which is preliminary data.</text>
</comment>
<dbReference type="PANTHER" id="PTHR30562:SF1">
    <property type="entry name" value="UVRABC SYSTEM PROTEIN C"/>
    <property type="match status" value="1"/>
</dbReference>
<dbReference type="Gene3D" id="4.10.860.10">
    <property type="entry name" value="UVR domain"/>
    <property type="match status" value="1"/>
</dbReference>
<dbReference type="PROSITE" id="PS50151">
    <property type="entry name" value="UVR"/>
    <property type="match status" value="1"/>
</dbReference>
<dbReference type="EMBL" id="JARLKZ010000020">
    <property type="protein sequence ID" value="MEC0242864.1"/>
    <property type="molecule type" value="Genomic_DNA"/>
</dbReference>
<dbReference type="InterPro" id="IPR000305">
    <property type="entry name" value="GIY-YIG_endonuc"/>
</dbReference>
<evidence type="ECO:0000313" key="3">
    <source>
        <dbReference type="EMBL" id="MEC0242864.1"/>
    </source>
</evidence>
<dbReference type="Pfam" id="PF01541">
    <property type="entry name" value="GIY-YIG"/>
    <property type="match status" value="1"/>
</dbReference>
<feature type="domain" description="UVR" evidence="1">
    <location>
        <begin position="201"/>
        <end position="236"/>
    </location>
</feature>